<dbReference type="InterPro" id="IPR008930">
    <property type="entry name" value="Terpenoid_cyclase/PrenylTrfase"/>
</dbReference>
<dbReference type="Gene3D" id="1.50.10.130">
    <property type="entry name" value="Terpene synthase, N-terminal domain"/>
    <property type="match status" value="1"/>
</dbReference>
<dbReference type="PANTHER" id="PTHR31225">
    <property type="entry name" value="OS04G0344100 PROTEIN-RELATED"/>
    <property type="match status" value="1"/>
</dbReference>
<evidence type="ECO:0000256" key="2">
    <source>
        <dbReference type="ARBA" id="ARBA00023239"/>
    </source>
</evidence>
<feature type="region of interest" description="Disordered" evidence="4">
    <location>
        <begin position="190"/>
        <end position="209"/>
    </location>
</feature>
<keyword evidence="8" id="KW-1185">Reference proteome</keyword>
<feature type="transmembrane region" description="Helical" evidence="5">
    <location>
        <begin position="155"/>
        <end position="180"/>
    </location>
</feature>
<feature type="domain" description="Terpene synthase N-terminal" evidence="6">
    <location>
        <begin position="20"/>
        <end position="86"/>
    </location>
</feature>
<dbReference type="AlphaFoldDB" id="A0AAD9XEN5"/>
<dbReference type="InterPro" id="IPR050148">
    <property type="entry name" value="Terpene_synthase-like"/>
</dbReference>
<proteinExistence type="inferred from homology"/>
<dbReference type="PANTHER" id="PTHR31225:SF93">
    <property type="entry name" value="ALPHA-HUMULENE_(-)-(E)-BETA-CARYOPHYLLENE SYNTHASE"/>
    <property type="match status" value="1"/>
</dbReference>
<keyword evidence="1" id="KW-0460">Magnesium</keyword>
<dbReference type="InterPro" id="IPR001906">
    <property type="entry name" value="Terpene_synth_N"/>
</dbReference>
<evidence type="ECO:0000259" key="6">
    <source>
        <dbReference type="Pfam" id="PF01397"/>
    </source>
</evidence>
<keyword evidence="2" id="KW-0456">Lyase</keyword>
<evidence type="ECO:0000256" key="5">
    <source>
        <dbReference type="SAM" id="Phobius"/>
    </source>
</evidence>
<keyword evidence="5" id="KW-0812">Transmembrane</keyword>
<reference evidence="7" key="1">
    <citation type="journal article" date="2023" name="Plant J.">
        <title>Genome sequences and population genomics provide insights into the demographic history, inbreeding, and mutation load of two 'living fossil' tree species of Dipteronia.</title>
        <authorList>
            <person name="Feng Y."/>
            <person name="Comes H.P."/>
            <person name="Chen J."/>
            <person name="Zhu S."/>
            <person name="Lu R."/>
            <person name="Zhang X."/>
            <person name="Li P."/>
            <person name="Qiu J."/>
            <person name="Olsen K.M."/>
            <person name="Qiu Y."/>
        </authorList>
    </citation>
    <scope>NUCLEOTIDE SEQUENCE</scope>
    <source>
        <strain evidence="7">KIB01</strain>
    </source>
</reference>
<dbReference type="Pfam" id="PF01397">
    <property type="entry name" value="Terpene_synth"/>
    <property type="match status" value="1"/>
</dbReference>
<gene>
    <name evidence="7" type="ORF">Ddye_011106</name>
</gene>
<evidence type="ECO:0000256" key="1">
    <source>
        <dbReference type="ARBA" id="ARBA00022842"/>
    </source>
</evidence>
<protein>
    <recommendedName>
        <fullName evidence="6">Terpene synthase N-terminal domain-containing protein</fullName>
    </recommendedName>
</protein>
<keyword evidence="5" id="KW-0472">Membrane</keyword>
<dbReference type="Proteomes" id="UP001280121">
    <property type="component" value="Unassembled WGS sequence"/>
</dbReference>
<comment type="similarity">
    <text evidence="3">Belongs to the terpene synthase family. Tpsa subfamily.</text>
</comment>
<dbReference type="EMBL" id="JANJYI010000003">
    <property type="protein sequence ID" value="KAK2658054.1"/>
    <property type="molecule type" value="Genomic_DNA"/>
</dbReference>
<evidence type="ECO:0000256" key="3">
    <source>
        <dbReference type="ARBA" id="ARBA00038405"/>
    </source>
</evidence>
<dbReference type="GO" id="GO:0010333">
    <property type="term" value="F:terpene synthase activity"/>
    <property type="evidence" value="ECO:0007669"/>
    <property type="project" value="InterPro"/>
</dbReference>
<dbReference type="InterPro" id="IPR036965">
    <property type="entry name" value="Terpene_synth_N_sf"/>
</dbReference>
<evidence type="ECO:0000256" key="4">
    <source>
        <dbReference type="SAM" id="MobiDB-lite"/>
    </source>
</evidence>
<dbReference type="Gene3D" id="1.10.600.10">
    <property type="entry name" value="Farnesyl Diphosphate Synthase"/>
    <property type="match status" value="1"/>
</dbReference>
<name>A0AAD9XEN5_9ROSI</name>
<feature type="compositionally biased region" description="Polar residues" evidence="4">
    <location>
        <begin position="191"/>
        <end position="209"/>
    </location>
</feature>
<comment type="caution">
    <text evidence="7">The sequence shown here is derived from an EMBL/GenBank/DDBJ whole genome shotgun (WGS) entry which is preliminary data.</text>
</comment>
<evidence type="ECO:0000313" key="8">
    <source>
        <dbReference type="Proteomes" id="UP001280121"/>
    </source>
</evidence>
<keyword evidence="5" id="KW-1133">Transmembrane helix</keyword>
<sequence length="248" mass="27399">MAAWATARGSPLTVPPLVGVFNRFKEDHGKFKKTLTSDARGILSLYEATHLRVHGEDILEEALAFSKAHLKSLAGKSSPHLARQILKSIQQPLHNDIPRLEAIHYISIYEENESRNESLLLFAKLDFNRVQLLHQQEIDQVRRGQSFAAHAVSTVVVSSTIVILIFIIAATSPLFLPALVPPRTVRGLKNSDATTSVTPHMNTRPQPRISKQNKVSNRFILSYPDGGLAPITSLPSEVLLTKGPLSPR</sequence>
<accession>A0AAD9XEN5</accession>
<dbReference type="InterPro" id="IPR008949">
    <property type="entry name" value="Isoprenoid_synthase_dom_sf"/>
</dbReference>
<dbReference type="SUPFAM" id="SSF48239">
    <property type="entry name" value="Terpenoid cyclases/Protein prenyltransferases"/>
    <property type="match status" value="1"/>
</dbReference>
<evidence type="ECO:0000313" key="7">
    <source>
        <dbReference type="EMBL" id="KAK2658054.1"/>
    </source>
</evidence>
<dbReference type="GO" id="GO:0016114">
    <property type="term" value="P:terpenoid biosynthetic process"/>
    <property type="evidence" value="ECO:0007669"/>
    <property type="project" value="InterPro"/>
</dbReference>
<organism evidence="7 8">
    <name type="scientific">Dipteronia dyeriana</name>
    <dbReference type="NCBI Taxonomy" id="168575"/>
    <lineage>
        <taxon>Eukaryota</taxon>
        <taxon>Viridiplantae</taxon>
        <taxon>Streptophyta</taxon>
        <taxon>Embryophyta</taxon>
        <taxon>Tracheophyta</taxon>
        <taxon>Spermatophyta</taxon>
        <taxon>Magnoliopsida</taxon>
        <taxon>eudicotyledons</taxon>
        <taxon>Gunneridae</taxon>
        <taxon>Pentapetalae</taxon>
        <taxon>rosids</taxon>
        <taxon>malvids</taxon>
        <taxon>Sapindales</taxon>
        <taxon>Sapindaceae</taxon>
        <taxon>Hippocastanoideae</taxon>
        <taxon>Acereae</taxon>
        <taxon>Dipteronia</taxon>
    </lineage>
</organism>